<proteinExistence type="predicted"/>
<sequence>MRFRPYGSQVGEDVVFEFPFLNLPEKAAKNVTRMLDTENMFIFSLCSRVCRKHVTSVYRPALRFLSVAIERRGLNFKIALNNQDIFVYIGYNRMNPPAPPYWIQVKFPNGEKHLRNPNWSHRELIRHFMRVFNQELVGFVSRESIISGVNLNYLCHIFKGSKFKDFQWSYPELTSERCRLINSILPKKFNPRCGLSTEVKRNLLIQHYESLSLYTPTKLNLDDLLVTNATELNYNGFWTDKDWNRFLKLWIGMANIRVKTLKFFYGGNQIDDDVFRGIPHRIMGPEESKEIVLDGESITVRNVRFILRKDGVEAMVSVYSRWHQFIFVVCDDES</sequence>
<organism evidence="3">
    <name type="scientific">Caenorhabditis brenneri</name>
    <name type="common">Nematode worm</name>
    <dbReference type="NCBI Taxonomy" id="135651"/>
    <lineage>
        <taxon>Eukaryota</taxon>
        <taxon>Metazoa</taxon>
        <taxon>Ecdysozoa</taxon>
        <taxon>Nematoda</taxon>
        <taxon>Chromadorea</taxon>
        <taxon>Rhabditida</taxon>
        <taxon>Rhabditina</taxon>
        <taxon>Rhabditomorpha</taxon>
        <taxon>Rhabditoidea</taxon>
        <taxon>Rhabditidae</taxon>
        <taxon>Peloderinae</taxon>
        <taxon>Caenorhabditis</taxon>
    </lineage>
</organism>
<dbReference type="HOGENOM" id="CLU_028840_1_3_1"/>
<dbReference type="InterPro" id="IPR012885">
    <property type="entry name" value="F-box_Sdz-33"/>
</dbReference>
<feature type="domain" description="F-box" evidence="1">
    <location>
        <begin position="17"/>
        <end position="67"/>
    </location>
</feature>
<evidence type="ECO:0000313" key="2">
    <source>
        <dbReference type="EMBL" id="EGT51560.1"/>
    </source>
</evidence>
<accession>G0N3H6</accession>
<dbReference type="PANTHER" id="PTHR22899">
    <property type="entry name" value="CYCLIN-RELATED F-BOX FAMILY"/>
    <property type="match status" value="1"/>
</dbReference>
<dbReference type="InterPro" id="IPR001810">
    <property type="entry name" value="F-box_dom"/>
</dbReference>
<dbReference type="Proteomes" id="UP000008068">
    <property type="component" value="Unassembled WGS sequence"/>
</dbReference>
<reference evidence="3" key="1">
    <citation type="submission" date="2011-07" db="EMBL/GenBank/DDBJ databases">
        <authorList>
            <consortium name="Caenorhabditis brenneri Sequencing and Analysis Consortium"/>
            <person name="Wilson R.K."/>
        </authorList>
    </citation>
    <scope>NUCLEOTIDE SEQUENCE [LARGE SCALE GENOMIC DNA]</scope>
    <source>
        <strain evidence="3">PB2801</strain>
    </source>
</reference>
<dbReference type="AlphaFoldDB" id="G0N3H6"/>
<dbReference type="EMBL" id="GL379834">
    <property type="protein sequence ID" value="EGT51560.1"/>
    <property type="molecule type" value="Genomic_DNA"/>
</dbReference>
<dbReference type="Pfam" id="PF00646">
    <property type="entry name" value="F-box"/>
    <property type="match status" value="1"/>
</dbReference>
<evidence type="ECO:0000313" key="3">
    <source>
        <dbReference type="Proteomes" id="UP000008068"/>
    </source>
</evidence>
<dbReference type="PROSITE" id="PS50181">
    <property type="entry name" value="FBOX"/>
    <property type="match status" value="1"/>
</dbReference>
<dbReference type="InterPro" id="IPR053222">
    <property type="entry name" value="Zygotic_Embryogenesis-Asso"/>
</dbReference>
<dbReference type="Pfam" id="PF07735">
    <property type="entry name" value="FBA_2"/>
    <property type="match status" value="1"/>
</dbReference>
<keyword evidence="3" id="KW-1185">Reference proteome</keyword>
<evidence type="ECO:0000259" key="1">
    <source>
        <dbReference type="PROSITE" id="PS50181"/>
    </source>
</evidence>
<dbReference type="InParanoid" id="G0N3H6"/>
<gene>
    <name evidence="2" type="ORF">CAEBREN_05068</name>
</gene>
<dbReference type="FunCoup" id="G0N3H6">
    <property type="interactions" value="161"/>
</dbReference>
<protein>
    <recommendedName>
        <fullName evidence="1">F-box domain-containing protein</fullName>
    </recommendedName>
</protein>
<name>G0N3H6_CAEBE</name>
<dbReference type="PANTHER" id="PTHR22899:SF0">
    <property type="entry name" value="F-BOX ASSOCIATED DOMAIN-CONTAINING PROTEIN-RELATED"/>
    <property type="match status" value="1"/>
</dbReference>